<dbReference type="InterPro" id="IPR053023">
    <property type="entry name" value="FLAP_modulator"/>
</dbReference>
<protein>
    <submittedName>
        <fullName evidence="2">Uncharacterized protein</fullName>
    </submittedName>
</protein>
<evidence type="ECO:0000313" key="3">
    <source>
        <dbReference type="Proteomes" id="UP000026962"/>
    </source>
</evidence>
<feature type="compositionally biased region" description="Polar residues" evidence="1">
    <location>
        <begin position="253"/>
        <end position="266"/>
    </location>
</feature>
<dbReference type="AlphaFoldDB" id="A0A0E0LQQ6"/>
<evidence type="ECO:0000313" key="2">
    <source>
        <dbReference type="EnsemblPlants" id="OPUNC08G01310.1"/>
    </source>
</evidence>
<dbReference type="eggNOG" id="ENOG502QUI9">
    <property type="taxonomic scope" value="Eukaryota"/>
</dbReference>
<dbReference type="InterPro" id="IPR010903">
    <property type="entry name" value="DUF1517"/>
</dbReference>
<dbReference type="STRING" id="4537.A0A0E0LQQ6"/>
<dbReference type="PANTHER" id="PTHR33975">
    <property type="entry name" value="MYELIN-ASSOCIATED OLIGODENDROCYTE BASIC PROTEIN"/>
    <property type="match status" value="1"/>
</dbReference>
<dbReference type="Gramene" id="OPUNC08G01310.1">
    <property type="protein sequence ID" value="OPUNC08G01310.1"/>
    <property type="gene ID" value="OPUNC08G01310"/>
</dbReference>
<dbReference type="PANTHER" id="PTHR33975:SF7">
    <property type="entry name" value="OS08G0119100 PROTEIN"/>
    <property type="match status" value="1"/>
</dbReference>
<dbReference type="Proteomes" id="UP000026962">
    <property type="component" value="Chromosome 8"/>
</dbReference>
<feature type="compositionally biased region" description="Basic and acidic residues" evidence="1">
    <location>
        <begin position="282"/>
        <end position="292"/>
    </location>
</feature>
<reference evidence="2" key="1">
    <citation type="submission" date="2015-04" db="UniProtKB">
        <authorList>
            <consortium name="EnsemblPlants"/>
        </authorList>
    </citation>
    <scope>IDENTIFICATION</scope>
</reference>
<proteinExistence type="predicted"/>
<dbReference type="GO" id="GO:0009507">
    <property type="term" value="C:chloroplast"/>
    <property type="evidence" value="ECO:0007669"/>
    <property type="project" value="TreeGrafter"/>
</dbReference>
<dbReference type="Pfam" id="PF07466">
    <property type="entry name" value="DUF1517"/>
    <property type="match status" value="1"/>
</dbReference>
<accession>A0A0E0LQQ6</accession>
<sequence length="292" mass="32818">MAYMASGVVYVITHLIRPRSATTVIKLQVAFRGLTKIIQRDLNGIARKVDTSNRSWDKFMLTETICSLNRHKDICISSSLSADLQKRLLFWGDCWEKHFDKISIEERSKFDEETLYNGKLEFSIVRSASDLTTVLGILNSIHAKKIEGIQVLWTPQKIGDVLPEERLLKDYTYLKPLLKESDSLEVASVTEIEQSNQRSITEGQDSFAVSSVTEVKQSNQGSITHGQDFVEVANVTDVKQSNQESTKEDQDSKQSTQGSITQSQDSVEVVSVPDIKQSNLESTKEGQDSSRH</sequence>
<dbReference type="HOGENOM" id="CLU_954386_0_0_1"/>
<evidence type="ECO:0000256" key="1">
    <source>
        <dbReference type="SAM" id="MobiDB-lite"/>
    </source>
</evidence>
<feature type="region of interest" description="Disordered" evidence="1">
    <location>
        <begin position="239"/>
        <end position="292"/>
    </location>
</feature>
<name>A0A0E0LQQ6_ORYPU</name>
<keyword evidence="3" id="KW-1185">Reference proteome</keyword>
<reference evidence="2" key="2">
    <citation type="submission" date="2018-05" db="EMBL/GenBank/DDBJ databases">
        <title>OpunRS2 (Oryza punctata Reference Sequence Version 2).</title>
        <authorList>
            <person name="Zhang J."/>
            <person name="Kudrna D."/>
            <person name="Lee S."/>
            <person name="Talag J."/>
            <person name="Welchert J."/>
            <person name="Wing R.A."/>
        </authorList>
    </citation>
    <scope>NUCLEOTIDE SEQUENCE [LARGE SCALE GENOMIC DNA]</scope>
</reference>
<dbReference type="EnsemblPlants" id="OPUNC08G01310.1">
    <property type="protein sequence ID" value="OPUNC08G01310.1"/>
    <property type="gene ID" value="OPUNC08G01310"/>
</dbReference>
<organism evidence="2">
    <name type="scientific">Oryza punctata</name>
    <name type="common">Red rice</name>
    <dbReference type="NCBI Taxonomy" id="4537"/>
    <lineage>
        <taxon>Eukaryota</taxon>
        <taxon>Viridiplantae</taxon>
        <taxon>Streptophyta</taxon>
        <taxon>Embryophyta</taxon>
        <taxon>Tracheophyta</taxon>
        <taxon>Spermatophyta</taxon>
        <taxon>Magnoliopsida</taxon>
        <taxon>Liliopsida</taxon>
        <taxon>Poales</taxon>
        <taxon>Poaceae</taxon>
        <taxon>BOP clade</taxon>
        <taxon>Oryzoideae</taxon>
        <taxon>Oryzeae</taxon>
        <taxon>Oryzinae</taxon>
        <taxon>Oryza</taxon>
    </lineage>
</organism>